<accession>U6SRH3</accession>
<keyword evidence="1" id="KW-1133">Transmembrane helix</keyword>
<organism evidence="2 3">
    <name type="scientific">Alkalihalophilus marmarensis DSM 21297</name>
    <dbReference type="NCBI Taxonomy" id="1188261"/>
    <lineage>
        <taxon>Bacteria</taxon>
        <taxon>Bacillati</taxon>
        <taxon>Bacillota</taxon>
        <taxon>Bacilli</taxon>
        <taxon>Bacillales</taxon>
        <taxon>Bacillaceae</taxon>
        <taxon>Alkalihalophilus</taxon>
    </lineage>
</organism>
<name>U6SRH3_9BACI</name>
<comment type="caution">
    <text evidence="2">The sequence shown here is derived from an EMBL/GenBank/DDBJ whole genome shotgun (WGS) entry which is preliminary data.</text>
</comment>
<protein>
    <submittedName>
        <fullName evidence="2">Uncharacterized protein</fullName>
    </submittedName>
</protein>
<evidence type="ECO:0000256" key="1">
    <source>
        <dbReference type="SAM" id="Phobius"/>
    </source>
</evidence>
<dbReference type="EMBL" id="ATAE01000008">
    <property type="protein sequence ID" value="ERN54314.1"/>
    <property type="molecule type" value="Genomic_DNA"/>
</dbReference>
<keyword evidence="3" id="KW-1185">Reference proteome</keyword>
<dbReference type="PATRIC" id="fig|1188261.3.peg.948"/>
<gene>
    <name evidence="2" type="ORF">A33I_07770</name>
</gene>
<reference evidence="2 3" key="1">
    <citation type="journal article" date="2013" name="Genome Announc.">
        <title>Genome Sequence of the Extreme Obligate Alkaliphile Bacillus marmarensis Strain DSM 21297.</title>
        <authorList>
            <person name="Wernick D.G."/>
            <person name="Choi K.Y."/>
            <person name="Tat C.A."/>
            <person name="Lafontaine Rivera J.G."/>
            <person name="Liao J.C."/>
        </authorList>
    </citation>
    <scope>NUCLEOTIDE SEQUENCE [LARGE SCALE GENOMIC DNA]</scope>
    <source>
        <strain evidence="2 3">DSM 21297</strain>
    </source>
</reference>
<dbReference type="Proteomes" id="UP000017170">
    <property type="component" value="Unassembled WGS sequence"/>
</dbReference>
<feature type="transmembrane region" description="Helical" evidence="1">
    <location>
        <begin position="32"/>
        <end position="49"/>
    </location>
</feature>
<evidence type="ECO:0000313" key="2">
    <source>
        <dbReference type="EMBL" id="ERN54314.1"/>
    </source>
</evidence>
<dbReference type="AlphaFoldDB" id="U6SRH3"/>
<sequence length="50" mass="5693">MLIAFKILMFVLIFFFGMAALSENDKDKRVHYVSIIMAAICAVCFGFWIG</sequence>
<proteinExistence type="predicted"/>
<evidence type="ECO:0000313" key="3">
    <source>
        <dbReference type="Proteomes" id="UP000017170"/>
    </source>
</evidence>
<keyword evidence="1" id="KW-0812">Transmembrane</keyword>
<keyword evidence="1" id="KW-0472">Membrane</keyword>